<keyword evidence="9" id="KW-1185">Reference proteome</keyword>
<dbReference type="PANTHER" id="PTHR42911">
    <property type="entry name" value="MODULATOR OF FTSH PROTEASE HFLC"/>
    <property type="match status" value="1"/>
</dbReference>
<sequence>MGSKSLFSLILAGIVVLVASKSVYIVKETERAVKLQFGEIVEPDVKPGLSFKIPFVNTVRIFDGRILTLDTRPQSYLTIEKKRLIVDSFLKWKINSVETYYTATSGDEFRAADLLSARVENELRNQFGARTLNEVVSGERDEVMAEVIRRLNEVASKELGISIIDVRVKRVELPPEVSSSVYQRMRTEREREARELRSRGFELAEGIRADADRQKTVLVAEAYRESEEQRGTGDALAASIYAKAYNQDAEFYSFTRSLKAYKEAFSGNGDIMLLKPDSEFFKYLSNPMGTAK</sequence>
<dbReference type="NCBIfam" id="TIGR01932">
    <property type="entry name" value="hflC"/>
    <property type="match status" value="1"/>
</dbReference>
<dbReference type="InterPro" id="IPR036013">
    <property type="entry name" value="Band_7/SPFH_dom_sf"/>
</dbReference>
<dbReference type="PIRSF" id="PIRSF005651">
    <property type="entry name" value="HflC"/>
    <property type="match status" value="1"/>
</dbReference>
<organism evidence="8 9">
    <name type="scientific">Neptunomonas antarctica</name>
    <dbReference type="NCBI Taxonomy" id="619304"/>
    <lineage>
        <taxon>Bacteria</taxon>
        <taxon>Pseudomonadati</taxon>
        <taxon>Pseudomonadota</taxon>
        <taxon>Gammaproteobacteria</taxon>
        <taxon>Oceanospirillales</taxon>
        <taxon>Oceanospirillaceae</taxon>
        <taxon>Neptunomonas</taxon>
    </lineage>
</organism>
<dbReference type="Gene3D" id="3.30.479.30">
    <property type="entry name" value="Band 7 domain"/>
    <property type="match status" value="1"/>
</dbReference>
<dbReference type="AlphaFoldDB" id="A0A1N7P8C4"/>
<gene>
    <name evidence="8" type="ORF">SAMN05421760_11321</name>
</gene>
<dbReference type="GO" id="GO:0006508">
    <property type="term" value="P:proteolysis"/>
    <property type="evidence" value="ECO:0007669"/>
    <property type="project" value="UniProtKB-KW"/>
</dbReference>
<name>A0A1N7P8C4_9GAMM</name>
<keyword evidence="8" id="KW-0378">Hydrolase</keyword>
<comment type="function">
    <text evidence="6">HflC and HflK could regulate a protease.</text>
</comment>
<dbReference type="GO" id="GO:0008233">
    <property type="term" value="F:peptidase activity"/>
    <property type="evidence" value="ECO:0007669"/>
    <property type="project" value="UniProtKB-KW"/>
</dbReference>
<evidence type="ECO:0000256" key="6">
    <source>
        <dbReference type="PIRNR" id="PIRNR005651"/>
    </source>
</evidence>
<reference evidence="9" key="1">
    <citation type="submission" date="2017-01" db="EMBL/GenBank/DDBJ databases">
        <authorList>
            <person name="Varghese N."/>
            <person name="Submissions S."/>
        </authorList>
    </citation>
    <scope>NUCLEOTIDE SEQUENCE [LARGE SCALE GENOMIC DNA]</scope>
    <source>
        <strain evidence="9">DSM 22306</strain>
    </source>
</reference>
<dbReference type="OrthoDB" id="9812991at2"/>
<keyword evidence="4" id="KW-1133">Transmembrane helix</keyword>
<keyword evidence="8" id="KW-0645">Protease</keyword>
<accession>A0A1N7P8C4</accession>
<evidence type="ECO:0000256" key="5">
    <source>
        <dbReference type="ARBA" id="ARBA00023136"/>
    </source>
</evidence>
<evidence type="ECO:0000256" key="3">
    <source>
        <dbReference type="ARBA" id="ARBA00022692"/>
    </source>
</evidence>
<dbReference type="STRING" id="619304.SAMN05421760_11321"/>
<evidence type="ECO:0000313" key="9">
    <source>
        <dbReference type="Proteomes" id="UP000185999"/>
    </source>
</evidence>
<dbReference type="SMART" id="SM00244">
    <property type="entry name" value="PHB"/>
    <property type="match status" value="1"/>
</dbReference>
<feature type="domain" description="Band 7" evidence="7">
    <location>
        <begin position="21"/>
        <end position="185"/>
    </location>
</feature>
<evidence type="ECO:0000256" key="4">
    <source>
        <dbReference type="ARBA" id="ARBA00022989"/>
    </source>
</evidence>
<keyword evidence="3" id="KW-0812">Transmembrane</keyword>
<evidence type="ECO:0000259" key="7">
    <source>
        <dbReference type="SMART" id="SM00244"/>
    </source>
</evidence>
<evidence type="ECO:0000313" key="8">
    <source>
        <dbReference type="EMBL" id="SIT06699.1"/>
    </source>
</evidence>
<keyword evidence="5" id="KW-0472">Membrane</keyword>
<dbReference type="PANTHER" id="PTHR42911:SF1">
    <property type="entry name" value="MODULATOR OF FTSH PROTEASE HFLC"/>
    <property type="match status" value="1"/>
</dbReference>
<evidence type="ECO:0000256" key="1">
    <source>
        <dbReference type="ARBA" id="ARBA00004167"/>
    </source>
</evidence>
<comment type="subcellular location">
    <subcellularLocation>
        <location evidence="1">Membrane</location>
        <topology evidence="1">Single-pass membrane protein</topology>
    </subcellularLocation>
</comment>
<dbReference type="GO" id="GO:0016020">
    <property type="term" value="C:membrane"/>
    <property type="evidence" value="ECO:0007669"/>
    <property type="project" value="UniProtKB-SubCell"/>
</dbReference>
<dbReference type="RefSeq" id="WP_054341378.1">
    <property type="nucleotide sequence ID" value="NZ_FTOE01000013.1"/>
</dbReference>
<dbReference type="EMBL" id="FTOE01000013">
    <property type="protein sequence ID" value="SIT06699.1"/>
    <property type="molecule type" value="Genomic_DNA"/>
</dbReference>
<dbReference type="InterPro" id="IPR010200">
    <property type="entry name" value="HflC"/>
</dbReference>
<dbReference type="Proteomes" id="UP000185999">
    <property type="component" value="Unassembled WGS sequence"/>
</dbReference>
<protein>
    <recommendedName>
        <fullName evidence="6">Protein HflC</fullName>
    </recommendedName>
</protein>
<dbReference type="SUPFAM" id="SSF117892">
    <property type="entry name" value="Band 7/SPFH domain"/>
    <property type="match status" value="1"/>
</dbReference>
<dbReference type="InterPro" id="IPR001972">
    <property type="entry name" value="Stomatin_HflK_fam"/>
</dbReference>
<dbReference type="CDD" id="cd03405">
    <property type="entry name" value="SPFH_HflC"/>
    <property type="match status" value="1"/>
</dbReference>
<comment type="similarity">
    <text evidence="2 6">Belongs to the band 7/mec-2 family. HflC subfamily.</text>
</comment>
<evidence type="ECO:0000256" key="2">
    <source>
        <dbReference type="ARBA" id="ARBA00007862"/>
    </source>
</evidence>
<proteinExistence type="inferred from homology"/>
<dbReference type="InterPro" id="IPR001107">
    <property type="entry name" value="Band_7"/>
</dbReference>
<dbReference type="Pfam" id="PF01145">
    <property type="entry name" value="Band_7"/>
    <property type="match status" value="1"/>
</dbReference>
<dbReference type="PRINTS" id="PR00721">
    <property type="entry name" value="STOMATIN"/>
</dbReference>